<dbReference type="GO" id="GO:0035591">
    <property type="term" value="F:signaling adaptor activity"/>
    <property type="evidence" value="ECO:0007669"/>
    <property type="project" value="TreeGrafter"/>
</dbReference>
<proteinExistence type="predicted"/>
<keyword evidence="5" id="KW-1185">Reference proteome</keyword>
<feature type="region of interest" description="Disordered" evidence="3">
    <location>
        <begin position="860"/>
        <end position="893"/>
    </location>
</feature>
<dbReference type="GO" id="GO:0031028">
    <property type="term" value="P:septation initiation signaling"/>
    <property type="evidence" value="ECO:0007669"/>
    <property type="project" value="TreeGrafter"/>
</dbReference>
<feature type="region of interest" description="Disordered" evidence="3">
    <location>
        <begin position="160"/>
        <end position="179"/>
    </location>
</feature>
<feature type="compositionally biased region" description="Polar residues" evidence="3">
    <location>
        <begin position="584"/>
        <end position="597"/>
    </location>
</feature>
<feature type="compositionally biased region" description="Low complexity" evidence="3">
    <location>
        <begin position="681"/>
        <end position="690"/>
    </location>
</feature>
<dbReference type="STRING" id="268505.A0A2A9PKI4"/>
<reference evidence="4 5" key="1">
    <citation type="journal article" date="2015" name="BMC Genomics">
        <title>Gene expression during zombie ant biting behavior reflects the complexity underlying fungal parasitic behavioral manipulation.</title>
        <authorList>
            <person name="de Bekker C."/>
            <person name="Ohm R.A."/>
            <person name="Loreto R.G."/>
            <person name="Sebastian A."/>
            <person name="Albert I."/>
            <person name="Merrow M."/>
            <person name="Brachmann A."/>
            <person name="Hughes D.P."/>
        </authorList>
    </citation>
    <scope>NUCLEOTIDE SEQUENCE [LARGE SCALE GENOMIC DNA]</scope>
    <source>
        <strain evidence="4 5">SC16a</strain>
    </source>
</reference>
<feature type="region of interest" description="Disordered" evidence="3">
    <location>
        <begin position="1008"/>
        <end position="1052"/>
    </location>
</feature>
<evidence type="ECO:0000313" key="5">
    <source>
        <dbReference type="Proteomes" id="UP000037136"/>
    </source>
</evidence>
<evidence type="ECO:0000313" key="4">
    <source>
        <dbReference type="EMBL" id="PFH61407.1"/>
    </source>
</evidence>
<dbReference type="OrthoDB" id="7451790at2759"/>
<accession>A0A2A9PKI4</accession>
<dbReference type="SMART" id="SM00364">
    <property type="entry name" value="LRR_BAC"/>
    <property type="match status" value="6"/>
</dbReference>
<dbReference type="GO" id="GO:0061499">
    <property type="term" value="C:outer plaque of mitotic spindle pole body"/>
    <property type="evidence" value="ECO:0007669"/>
    <property type="project" value="TreeGrafter"/>
</dbReference>
<dbReference type="InterPro" id="IPR003591">
    <property type="entry name" value="Leu-rich_rpt_typical-subtyp"/>
</dbReference>
<feature type="compositionally biased region" description="Low complexity" evidence="3">
    <location>
        <begin position="98"/>
        <end position="113"/>
    </location>
</feature>
<dbReference type="InterPro" id="IPR001611">
    <property type="entry name" value="Leu-rich_rpt"/>
</dbReference>
<feature type="region of interest" description="Disordered" evidence="3">
    <location>
        <begin position="1095"/>
        <end position="1146"/>
    </location>
</feature>
<comment type="caution">
    <text evidence="4">The sequence shown here is derived from an EMBL/GenBank/DDBJ whole genome shotgun (WGS) entry which is preliminary data.</text>
</comment>
<feature type="region of interest" description="Disordered" evidence="3">
    <location>
        <begin position="463"/>
        <end position="510"/>
    </location>
</feature>
<feature type="compositionally biased region" description="Polar residues" evidence="3">
    <location>
        <begin position="868"/>
        <end position="882"/>
    </location>
</feature>
<dbReference type="Proteomes" id="UP000037136">
    <property type="component" value="Unassembled WGS sequence"/>
</dbReference>
<evidence type="ECO:0000256" key="1">
    <source>
        <dbReference type="ARBA" id="ARBA00022614"/>
    </source>
</evidence>
<dbReference type="GO" id="GO:1902412">
    <property type="term" value="P:regulation of mitotic cytokinesis"/>
    <property type="evidence" value="ECO:0007669"/>
    <property type="project" value="TreeGrafter"/>
</dbReference>
<keyword evidence="2" id="KW-0677">Repeat</keyword>
<feature type="compositionally biased region" description="Low complexity" evidence="3">
    <location>
        <begin position="663"/>
        <end position="673"/>
    </location>
</feature>
<dbReference type="Gene3D" id="3.80.10.10">
    <property type="entry name" value="Ribonuclease Inhibitor"/>
    <property type="match status" value="2"/>
</dbReference>
<feature type="region of interest" description="Disordered" evidence="3">
    <location>
        <begin position="194"/>
        <end position="216"/>
    </location>
</feature>
<evidence type="ECO:0008006" key="6">
    <source>
        <dbReference type="Google" id="ProtNLM"/>
    </source>
</evidence>
<dbReference type="SMART" id="SM00365">
    <property type="entry name" value="LRR_SD22"/>
    <property type="match status" value="3"/>
</dbReference>
<evidence type="ECO:0000256" key="3">
    <source>
        <dbReference type="SAM" id="MobiDB-lite"/>
    </source>
</evidence>
<dbReference type="EMBL" id="LAZP02000073">
    <property type="protein sequence ID" value="PFH61407.1"/>
    <property type="molecule type" value="Genomic_DNA"/>
</dbReference>
<dbReference type="InterPro" id="IPR052574">
    <property type="entry name" value="CDIRP"/>
</dbReference>
<feature type="compositionally biased region" description="Basic and acidic residues" evidence="3">
    <location>
        <begin position="598"/>
        <end position="609"/>
    </location>
</feature>
<feature type="compositionally biased region" description="Basic and acidic residues" evidence="3">
    <location>
        <begin position="781"/>
        <end position="800"/>
    </location>
</feature>
<evidence type="ECO:0000256" key="2">
    <source>
        <dbReference type="ARBA" id="ARBA00022737"/>
    </source>
</evidence>
<dbReference type="InterPro" id="IPR032675">
    <property type="entry name" value="LRR_dom_sf"/>
</dbReference>
<dbReference type="SMART" id="SM00369">
    <property type="entry name" value="LRR_TYP"/>
    <property type="match status" value="6"/>
</dbReference>
<dbReference type="SUPFAM" id="SSF52058">
    <property type="entry name" value="L domain-like"/>
    <property type="match status" value="1"/>
</dbReference>
<feature type="region of interest" description="Disordered" evidence="3">
    <location>
        <begin position="404"/>
        <end position="446"/>
    </location>
</feature>
<feature type="compositionally biased region" description="Pro residues" evidence="3">
    <location>
        <begin position="409"/>
        <end position="418"/>
    </location>
</feature>
<gene>
    <name evidence="4" type="ORF">XA68_17459</name>
</gene>
<dbReference type="PROSITE" id="PS51450">
    <property type="entry name" value="LRR"/>
    <property type="match status" value="4"/>
</dbReference>
<organism evidence="4 5">
    <name type="scientific">Ophiocordyceps unilateralis</name>
    <name type="common">Zombie-ant fungus</name>
    <name type="synonym">Torrubia unilateralis</name>
    <dbReference type="NCBI Taxonomy" id="268505"/>
    <lineage>
        <taxon>Eukaryota</taxon>
        <taxon>Fungi</taxon>
        <taxon>Dikarya</taxon>
        <taxon>Ascomycota</taxon>
        <taxon>Pezizomycotina</taxon>
        <taxon>Sordariomycetes</taxon>
        <taxon>Hypocreomycetidae</taxon>
        <taxon>Hypocreales</taxon>
        <taxon>Ophiocordycipitaceae</taxon>
        <taxon>Ophiocordyceps</taxon>
    </lineage>
</organism>
<feature type="region of interest" description="Disordered" evidence="3">
    <location>
        <begin position="746"/>
        <end position="800"/>
    </location>
</feature>
<reference evidence="4 5" key="2">
    <citation type="journal article" date="2017" name="Sci. Rep.">
        <title>Ant-infecting Ophiocordyceps genomes reveal a high diversity of potential behavioral manipulation genes and a possible major role for enterotoxins.</title>
        <authorList>
            <person name="de Bekker C."/>
            <person name="Ohm R.A."/>
            <person name="Evans H.C."/>
            <person name="Brachmann A."/>
            <person name="Hughes D.P."/>
        </authorList>
    </citation>
    <scope>NUCLEOTIDE SEQUENCE [LARGE SCALE GENOMIC DNA]</scope>
    <source>
        <strain evidence="4 5">SC16a</strain>
    </source>
</reference>
<protein>
    <recommendedName>
        <fullName evidence="6">Septation initiation network scaffold protein cdc11</fullName>
    </recommendedName>
</protein>
<dbReference type="PANTHER" id="PTHR47566:SF1">
    <property type="entry name" value="PROTEIN NUD1"/>
    <property type="match status" value="1"/>
</dbReference>
<feature type="compositionally biased region" description="Basic and acidic residues" evidence="3">
    <location>
        <begin position="627"/>
        <end position="637"/>
    </location>
</feature>
<feature type="region of interest" description="Disordered" evidence="3">
    <location>
        <begin position="33"/>
        <end position="124"/>
    </location>
</feature>
<sequence>MDHAWLDSLSEDWVSQPASDASVDRLPPLAVDPASRALSQSRLPRRAQTVKSSLSSGRDVGSVVLSERSANELNISPRRRSSALVRDTKAPASDEASRASLSSSVVRNSVQRRASSRRRSETPEWKRRLVHGKMSYGEQRDLFSSAAVGLQDMFRPPVAGNGAVDRSETTLPSSPPLNPRIAIDADLERFIASEDDDESNVQLIGTPSPSPRKRPSEIKYTFDIGGPSPSVTDDSAASARLSASRAWKTVHNVARSALPEDRKSSGQSVTRNEDLSPILIGKRSGQDGRVDFAPIEVPVEQLKQKLERLRVSQLLQDSQEDLSNTAQAEFTGPEATEVYMRDGGFVNMQRGGRSGDGSFYRRALSSEMGVDSSEMLPEESLQASTPKQFPTVRTQVSVPCASLQLSPAPSLPRAPFPSPDKRQVEGGTVREAESRPAGSPLKLFGPYDTFTNQTLLRRISQFEEFSRSPSRSSSSPLDEQSHRLRQGSGHGSRTTPSGRSRTVSRFGDGDLEGFEFTGDLSCQSSEDSQDHVDKDVASLSPVTPLQPPKETSCEHESELVVGRRRKMSLTPCANRTSGDDAIASSLTPPNGALATTETPKRDSEAEIKRARTSPSKGPTPKRRRTLHRSDVAFRRQAVDSAHQQMQSMMGMDEQGQNTGFGSAGLASSESLASQPAVRPRSGSSGSNSLSKDVPEDSVLETSQDGKEDRQSVGTKPERPRSIRTQDFVDQAAQIMAMIRSQVMPGLASVEESEAENMGASPRPSLTDSCPESTNEPLSRPPSREGKPLPRVPQRQEDPELIQRLKQYQERSDGVEMMVSSLQSVNLAKDVGKGSVASNRPIHVYGDIVTDIPNVRISVSDLSGPQKEFPTNSSERSASRTFPTTSSRGSESRRTIMPASVSHLIPDKVGGMYLDKRNNIWVKKKDAQSVPVTEAPSLPDSEDDPFASIPDLSVDITKELQNLRLATVQKEAAFRDAELQRSPASPSSVRMMSEAGYVSIAPLALQNPQTATAPREQLTRPRSQASVSQQDVDRGSSAAPARSGDRVCDSQSTTKRRNLTISFSSPIASVIYDVAAEDIDSLKDDDAGSCSLGAVKPAFKNGPQPPSRGIMYRPPSGRGADFVPRPVSRIDERDEESTQEIQQDEDRQVSIVGESSIVSRKAADGRYPGLNFVINHTTPNHGGVVPFQSANESAIIGENVGRLSLSPLSEFTMNKSDPSFGFEVSYIMGHRHMATGDGSKRVMSMTIRELVDKLGEVEPYEPYWEDMTELNLHGKQLASLHMLDEFCGRVVTLDASGNKLGHLDGIPVTVRHLKVSHNLLTELTSWDHLMNLQYIDISGNEVKSLSALKNLVHLRSIQADNNQLTSIEGLEGLDGLLTLRARNNEIERVDFSGTTLSRLCELDLENNRIESVAKLNRLPALARLSLRGNRLRTLKLTGRLEALRQLDVSNNELDELDLEHMPKIRSVQADKNRIHRVSGFKRARQLDSLSLREQSGDKPLDLGFLNQAYEVRKLFLSGNYLGTFEPAVDFLNLQLLELANCGLQGLPERMGQMMPNLRTLNINLNAVADLWPLQFLPRLKKLLVAGNRLSDATTATQLLTDFPHLRQLDVRDNPMTLGLYCPAATASHGGRRQGDEGFALADADAERDGLFASRLDDATRLRRRLHQVVLVASCRRLRKLDGLEVRRDEVLARDGLLETLVREGVMAEASMDEARDRVIEAQAVTTT</sequence>
<name>A0A2A9PKI4_OPHUN</name>
<feature type="compositionally biased region" description="Low complexity" evidence="3">
    <location>
        <begin position="467"/>
        <end position="476"/>
    </location>
</feature>
<feature type="compositionally biased region" description="Polar residues" evidence="3">
    <location>
        <begin position="763"/>
        <end position="776"/>
    </location>
</feature>
<dbReference type="PANTHER" id="PTHR47566">
    <property type="match status" value="1"/>
</dbReference>
<feature type="compositionally biased region" description="Polar residues" evidence="3">
    <location>
        <begin position="1019"/>
        <end position="1029"/>
    </location>
</feature>
<feature type="region of interest" description="Disordered" evidence="3">
    <location>
        <begin position="370"/>
        <end position="389"/>
    </location>
</feature>
<feature type="region of interest" description="Disordered" evidence="3">
    <location>
        <begin position="539"/>
        <end position="726"/>
    </location>
</feature>
<feature type="compositionally biased region" description="Polar residues" evidence="3">
    <location>
        <begin position="491"/>
        <end position="503"/>
    </location>
</feature>
<keyword evidence="1" id="KW-0433">Leucine-rich repeat</keyword>
<feature type="compositionally biased region" description="Basic and acidic residues" evidence="3">
    <location>
        <begin position="419"/>
        <end position="434"/>
    </location>
</feature>
<feature type="compositionally biased region" description="Basic and acidic residues" evidence="3">
    <location>
        <begin position="703"/>
        <end position="720"/>
    </location>
</feature>